<accession>A0A017STD7</accession>
<comment type="caution">
    <text evidence="2">The sequence shown here is derived from an EMBL/GenBank/DDBJ whole genome shotgun (WGS) entry which is preliminary data.</text>
</comment>
<proteinExistence type="predicted"/>
<keyword evidence="3" id="KW-1185">Reference proteome</keyword>
<name>A0A017STD7_9BACT</name>
<dbReference type="STRING" id="1192034.CAP_0992"/>
<evidence type="ECO:0000256" key="1">
    <source>
        <dbReference type="SAM" id="MobiDB-lite"/>
    </source>
</evidence>
<feature type="region of interest" description="Disordered" evidence="1">
    <location>
        <begin position="368"/>
        <end position="393"/>
    </location>
</feature>
<feature type="region of interest" description="Disordered" evidence="1">
    <location>
        <begin position="153"/>
        <end position="179"/>
    </location>
</feature>
<dbReference type="RefSeq" id="WP_044251786.1">
    <property type="nucleotide sequence ID" value="NZ_ASRX01000119.1"/>
</dbReference>
<evidence type="ECO:0000313" key="3">
    <source>
        <dbReference type="Proteomes" id="UP000019678"/>
    </source>
</evidence>
<dbReference type="SUPFAM" id="SSF50974">
    <property type="entry name" value="Nitrous oxide reductase, N-terminal domain"/>
    <property type="match status" value="1"/>
</dbReference>
<protein>
    <submittedName>
        <fullName evidence="2">Uncharacterized protein</fullName>
    </submittedName>
</protein>
<sequence>MAIWAKGGAFVIATGWGVARCEGSVESIFRFPTDGLRRDQDPPDLLSFVMLDDDGRRALVQRHGEPPALWTDAEGGGALTPCAPDGILGIAAAPGGPMVALTVDEIQGEVRRIVLCPARLEDNRILLGAPLHFKNARRLEWSSALFREGRGWPEHAARNSDNGDDDDDSGEPPFDPHALNVQGRGQWGPWWSGTVQLFANRFGVAVSSTYSGLVAVLDPRTLAVKLTVRVPVERTQFQVFVLPVPEGALITLVANYRHTEFVFVDASGAVRAHRHQFGDDLSWGSDGPGLAWNEETALVSQALDDEQLHVLTLPALSARRFDKEPGYLIDCGSSDDGSIHLLARTERNYGRPHNWRLERWTRQGHRFASQDLPMPDFRRSSAPPTPPPAPRVEGTPALAVIADATTTWRTGLDEQSTLLVQVSNRGGPVSGLWVEIGGQAITEARVLVEDIALESGPASGFVTRGNIARAELPAVSLEAGFEIPAKLPEGEAPPQQPSLTLVLRVRGKRPGQALLTVRVGPRGGASTAGSGMVGKSFVVEG</sequence>
<gene>
    <name evidence="2" type="ORF">CAP_0992</name>
</gene>
<organism evidence="2 3">
    <name type="scientific">Chondromyces apiculatus DSM 436</name>
    <dbReference type="NCBI Taxonomy" id="1192034"/>
    <lineage>
        <taxon>Bacteria</taxon>
        <taxon>Pseudomonadati</taxon>
        <taxon>Myxococcota</taxon>
        <taxon>Polyangia</taxon>
        <taxon>Polyangiales</taxon>
        <taxon>Polyangiaceae</taxon>
        <taxon>Chondromyces</taxon>
    </lineage>
</organism>
<evidence type="ECO:0000313" key="2">
    <source>
        <dbReference type="EMBL" id="EYF00263.1"/>
    </source>
</evidence>
<dbReference type="OrthoDB" id="5493330at2"/>
<dbReference type="EMBL" id="ASRX01000119">
    <property type="protein sequence ID" value="EYF00263.1"/>
    <property type="molecule type" value="Genomic_DNA"/>
</dbReference>
<dbReference type="Proteomes" id="UP000019678">
    <property type="component" value="Unassembled WGS sequence"/>
</dbReference>
<dbReference type="AlphaFoldDB" id="A0A017STD7"/>
<dbReference type="InterPro" id="IPR011045">
    <property type="entry name" value="N2O_reductase_N"/>
</dbReference>
<reference evidence="2 3" key="1">
    <citation type="submission" date="2013-05" db="EMBL/GenBank/DDBJ databases">
        <title>Genome assembly of Chondromyces apiculatus DSM 436.</title>
        <authorList>
            <person name="Sharma G."/>
            <person name="Khatri I."/>
            <person name="Kaur C."/>
            <person name="Mayilraj S."/>
            <person name="Subramanian S."/>
        </authorList>
    </citation>
    <scope>NUCLEOTIDE SEQUENCE [LARGE SCALE GENOMIC DNA]</scope>
    <source>
        <strain evidence="2 3">DSM 436</strain>
    </source>
</reference>